<proteinExistence type="predicted"/>
<dbReference type="OrthoDB" id="5195439at2"/>
<protein>
    <submittedName>
        <fullName evidence="2">Uncharacterized protein</fullName>
    </submittedName>
</protein>
<feature type="transmembrane region" description="Helical" evidence="1">
    <location>
        <begin position="12"/>
        <end position="36"/>
    </location>
</feature>
<comment type="caution">
    <text evidence="2">The sequence shown here is derived from an EMBL/GenBank/DDBJ whole genome shotgun (WGS) entry which is preliminary data.</text>
</comment>
<dbReference type="AlphaFoldDB" id="A0A3N1H4W1"/>
<keyword evidence="1" id="KW-1133">Transmembrane helix</keyword>
<name>A0A3N1H4W1_9PSEU</name>
<dbReference type="Proteomes" id="UP000268727">
    <property type="component" value="Unassembled WGS sequence"/>
</dbReference>
<keyword evidence="1" id="KW-0812">Transmembrane</keyword>
<accession>A0A3N1H4W1</accession>
<keyword evidence="1" id="KW-0472">Membrane</keyword>
<sequence>MTVPVDMPRHVSILRWSALSVIVIGELTLIMGPLLLMPLGWMTRQSADWWGAAGQWAGALGSFAAVVVALVIARRGARDSVRIAEQGAREIEARERRRQRATAMLVRGEFGLFQGTDQVAVINGSPLPMVEVQIKEVKGNRLVPILPPYGPWPVWAVLPPGQSISIKPMFGLAEDGVFYGMVVKSTYTVVIEFSDVEGYRWRREGDGLPELVE</sequence>
<reference evidence="2 3" key="1">
    <citation type="submission" date="2018-11" db="EMBL/GenBank/DDBJ databases">
        <title>Sequencing the genomes of 1000 actinobacteria strains.</title>
        <authorList>
            <person name="Klenk H.-P."/>
        </authorList>
    </citation>
    <scope>NUCLEOTIDE SEQUENCE [LARGE SCALE GENOMIC DNA]</scope>
    <source>
        <strain evidence="2 3">DSM 44231</strain>
    </source>
</reference>
<feature type="transmembrane region" description="Helical" evidence="1">
    <location>
        <begin position="56"/>
        <end position="73"/>
    </location>
</feature>
<keyword evidence="3" id="KW-1185">Reference proteome</keyword>
<gene>
    <name evidence="2" type="ORF">EDD40_2749</name>
</gene>
<evidence type="ECO:0000256" key="1">
    <source>
        <dbReference type="SAM" id="Phobius"/>
    </source>
</evidence>
<evidence type="ECO:0000313" key="2">
    <source>
        <dbReference type="EMBL" id="ROP37436.1"/>
    </source>
</evidence>
<organism evidence="2 3">
    <name type="scientific">Saccharothrix texasensis</name>
    <dbReference type="NCBI Taxonomy" id="103734"/>
    <lineage>
        <taxon>Bacteria</taxon>
        <taxon>Bacillati</taxon>
        <taxon>Actinomycetota</taxon>
        <taxon>Actinomycetes</taxon>
        <taxon>Pseudonocardiales</taxon>
        <taxon>Pseudonocardiaceae</taxon>
        <taxon>Saccharothrix</taxon>
    </lineage>
</organism>
<dbReference type="RefSeq" id="WP_148088789.1">
    <property type="nucleotide sequence ID" value="NZ_RJKM01000001.1"/>
</dbReference>
<dbReference type="EMBL" id="RJKM01000001">
    <property type="protein sequence ID" value="ROP37436.1"/>
    <property type="molecule type" value="Genomic_DNA"/>
</dbReference>
<evidence type="ECO:0000313" key="3">
    <source>
        <dbReference type="Proteomes" id="UP000268727"/>
    </source>
</evidence>